<proteinExistence type="predicted"/>
<reference evidence="4" key="1">
    <citation type="journal article" date="2006" name="PLoS Biol.">
        <title>Macronuclear genome sequence of the ciliate Tetrahymena thermophila, a model eukaryote.</title>
        <authorList>
            <person name="Eisen J.A."/>
            <person name="Coyne R.S."/>
            <person name="Wu M."/>
            <person name="Wu D."/>
            <person name="Thiagarajan M."/>
            <person name="Wortman J.R."/>
            <person name="Badger J.H."/>
            <person name="Ren Q."/>
            <person name="Amedeo P."/>
            <person name="Jones K.M."/>
            <person name="Tallon L.J."/>
            <person name="Delcher A.L."/>
            <person name="Salzberg S.L."/>
            <person name="Silva J.C."/>
            <person name="Haas B.J."/>
            <person name="Majoros W.H."/>
            <person name="Farzad M."/>
            <person name="Carlton J.M."/>
            <person name="Smith R.K. Jr."/>
            <person name="Garg J."/>
            <person name="Pearlman R.E."/>
            <person name="Karrer K.M."/>
            <person name="Sun L."/>
            <person name="Manning G."/>
            <person name="Elde N.C."/>
            <person name="Turkewitz A.P."/>
            <person name="Asai D.J."/>
            <person name="Wilkes D.E."/>
            <person name="Wang Y."/>
            <person name="Cai H."/>
            <person name="Collins K."/>
            <person name="Stewart B.A."/>
            <person name="Lee S.R."/>
            <person name="Wilamowska K."/>
            <person name="Weinberg Z."/>
            <person name="Ruzzo W.L."/>
            <person name="Wloga D."/>
            <person name="Gaertig J."/>
            <person name="Frankel J."/>
            <person name="Tsao C.-C."/>
            <person name="Gorovsky M.A."/>
            <person name="Keeling P.J."/>
            <person name="Waller R.F."/>
            <person name="Patron N.J."/>
            <person name="Cherry J.M."/>
            <person name="Stover N.A."/>
            <person name="Krieger C.J."/>
            <person name="del Toro C."/>
            <person name="Ryder H.F."/>
            <person name="Williamson S.C."/>
            <person name="Barbeau R.A."/>
            <person name="Hamilton E.P."/>
            <person name="Orias E."/>
        </authorList>
    </citation>
    <scope>NUCLEOTIDE SEQUENCE [LARGE SCALE GENOMIC DNA]</scope>
    <source>
        <strain evidence="4">SB210</strain>
    </source>
</reference>
<dbReference type="Gene3D" id="2.60.120.10">
    <property type="entry name" value="Jelly Rolls"/>
    <property type="match status" value="2"/>
</dbReference>
<feature type="compositionally biased region" description="Polar residues" evidence="1">
    <location>
        <begin position="663"/>
        <end position="675"/>
    </location>
</feature>
<evidence type="ECO:0000259" key="2">
    <source>
        <dbReference type="PROSITE" id="PS50042"/>
    </source>
</evidence>
<dbReference type="RefSeq" id="XP_001018572.2">
    <property type="nucleotide sequence ID" value="XM_001018572.2"/>
</dbReference>
<dbReference type="PROSITE" id="PS50042">
    <property type="entry name" value="CNMP_BINDING_3"/>
    <property type="match status" value="1"/>
</dbReference>
<dbReference type="InterPro" id="IPR000595">
    <property type="entry name" value="cNMP-bd_dom"/>
</dbReference>
<accession>I7MKF4</accession>
<dbReference type="Proteomes" id="UP000009168">
    <property type="component" value="Unassembled WGS sequence"/>
</dbReference>
<feature type="region of interest" description="Disordered" evidence="1">
    <location>
        <begin position="356"/>
        <end position="381"/>
    </location>
</feature>
<feature type="compositionally biased region" description="Low complexity" evidence="1">
    <location>
        <begin position="358"/>
        <end position="372"/>
    </location>
</feature>
<evidence type="ECO:0000313" key="3">
    <source>
        <dbReference type="EMBL" id="EAR98327.2"/>
    </source>
</evidence>
<dbReference type="InterPro" id="IPR014710">
    <property type="entry name" value="RmlC-like_jellyroll"/>
</dbReference>
<protein>
    <recommendedName>
        <fullName evidence="2">Cyclic nucleotide-binding domain-containing protein</fullName>
    </recommendedName>
</protein>
<dbReference type="GeneID" id="7823848"/>
<sequence length="1323" mass="154661">MIENCIKILQRQSNVSDMKDRAIVADFLSHIPYLKGVCSKQELQDRLFDLAQYVEYEEIPEYSAVFHKGEQSQYLYFILKGNISVFIPKSSQDIELEVKWRQKLEYLNNEYKDSKHGNQHSQQSSQQIINQINQGKSILKCLRNQEDEELLRNKYFSKYFRQSGTICGFKKITQLYEYDSFGESILSDQSQKRTATLIAHNGIPLRQTNKQVNNQEINIVSDDQEESNTLRLESTKKLEANYQIQPVKEIIIQSQENQDILDQHQQAQNLNLDNQLQTLHTISNHFQISKFIILGKISKKNYLKVFQQELEKRTFVRRALLNNFQKDLNQDILSSIAFFFKEEHLEKNQKIIKELESTNDSSKRSSNNNSSSQKIEHCSTERKRAQEILENPIFSHPDQEEEFLYLLYKGSIEIQKKMTSNHSKSQIKNIDSSLQKNTMSRVSKLSLRLAQLSEGEFFGHENWFKEDFESMLSYVGQVSPSQAFQDKMIQLQKEFSIVTLETDTVIFKIPRKILCQYQNQNLLKSLIAHGNQRHKRYLQLYTEAVQKQEETILQKIKAENDYFISESHQQKQTKKFTSSNVENLMQENNNKINNKAESNKFFQETHNDLSPFSMKDLVSEFNSFKMKFDNVYNTAAIQPIINKQIQSHKRVQSQIQIQQDSCLESQDNNRNTQHSKSYHASAEQNPIIRQRSTLIFTSNNLNAIESQHPQSLHHLETEEGEKPPSSLKKIDFVIRQNQRQRSMYNISKLSEKSLSNSQSQLNLNKQFSNTRDLNQVNFDSSNYFDFKEKRGTINKQNIANSQQISRNASLNSSPNHKSSFEQGVNQDIYEIKVKAAQNNKQHQMQKQSDFLISDYLSQNQLIENKKYSNILFGSQTQRNISNQDENYFPQSPSIIKSLNLSPRKVQNHKNTHSIINLKKIQNEQSQNKNYQQTQSEMEVFKQLEQNDNNSNNFTEICSKYNQLQDKDNENQLNSIEDQSPNSKKVKFLLQLPSNSNDTNKKQTNQVFPLRLQNLDIRQKIKFLDSMKKKCPQLKNSFLNQINIKKQIFKNDSLQQYFNNYEQPNSNISQQINLCRENSLSKLEFSKKEQNSTNKLLSGFLSSRNSDEILNLHQNDFKTASEQINNIIIDRKSLFQRQNSQKTFHSNQNSPKNNQKKIKTFSIHQNSQSNLFQNNFQPQKSLMPLPNKFSQFLKIKTSQQPAQLGGSQTERQFEISQISPFTSSSQESSLKQEIQSKSFKIFEDLSHRNSEQIFDEYETKIHSGQDLDQNMLSYDTAANSYDQFNPPLKPVQQFSQFKIQKQIIADVSKKSPSKQIIQNCFKKK</sequence>
<dbReference type="KEGG" id="tet:TTHERM_00285580"/>
<dbReference type="InParanoid" id="I7MKF4"/>
<dbReference type="EMBL" id="GG662651">
    <property type="protein sequence ID" value="EAR98327.2"/>
    <property type="molecule type" value="Genomic_DNA"/>
</dbReference>
<evidence type="ECO:0000313" key="4">
    <source>
        <dbReference type="Proteomes" id="UP000009168"/>
    </source>
</evidence>
<name>I7MKF4_TETTS</name>
<keyword evidence="4" id="KW-1185">Reference proteome</keyword>
<gene>
    <name evidence="3" type="ORF">TTHERM_00285580</name>
</gene>
<dbReference type="SUPFAM" id="SSF51206">
    <property type="entry name" value="cAMP-binding domain-like"/>
    <property type="match status" value="2"/>
</dbReference>
<feature type="region of interest" description="Disordered" evidence="1">
    <location>
        <begin position="663"/>
        <end position="684"/>
    </location>
</feature>
<evidence type="ECO:0000256" key="1">
    <source>
        <dbReference type="SAM" id="MobiDB-lite"/>
    </source>
</evidence>
<dbReference type="InterPro" id="IPR018490">
    <property type="entry name" value="cNMP-bd_dom_sf"/>
</dbReference>
<organism evidence="3 4">
    <name type="scientific">Tetrahymena thermophila (strain SB210)</name>
    <dbReference type="NCBI Taxonomy" id="312017"/>
    <lineage>
        <taxon>Eukaryota</taxon>
        <taxon>Sar</taxon>
        <taxon>Alveolata</taxon>
        <taxon>Ciliophora</taxon>
        <taxon>Intramacronucleata</taxon>
        <taxon>Oligohymenophorea</taxon>
        <taxon>Hymenostomatida</taxon>
        <taxon>Tetrahymenina</taxon>
        <taxon>Tetrahymenidae</taxon>
        <taxon>Tetrahymena</taxon>
    </lineage>
</organism>
<feature type="domain" description="Cyclic nucleotide-binding" evidence="2">
    <location>
        <begin position="46"/>
        <end position="96"/>
    </location>
</feature>
<dbReference type="STRING" id="312017.I7MKF4"/>